<dbReference type="InterPro" id="IPR027979">
    <property type="entry name" value="DUF4655"/>
</dbReference>
<dbReference type="GO" id="GO:0061952">
    <property type="term" value="P:midbody abscission"/>
    <property type="evidence" value="ECO:0007669"/>
    <property type="project" value="UniProtKB-ARBA"/>
</dbReference>
<dbReference type="InterPro" id="IPR030590">
    <property type="entry name" value="MTMR4_PTP"/>
</dbReference>
<evidence type="ECO:0000256" key="1">
    <source>
        <dbReference type="ARBA" id="ARBA00004184"/>
    </source>
</evidence>
<dbReference type="CDD" id="cd01850">
    <property type="entry name" value="CDC_Septin"/>
    <property type="match status" value="1"/>
</dbReference>
<dbReference type="InterPro" id="IPR013083">
    <property type="entry name" value="Znf_RING/FYVE/PHD"/>
</dbReference>
<keyword evidence="10" id="KW-0378">Hydrolase</keyword>
<evidence type="ECO:0000256" key="5">
    <source>
        <dbReference type="ARBA" id="ARBA00022490"/>
    </source>
</evidence>
<evidence type="ECO:0000256" key="13">
    <source>
        <dbReference type="ARBA" id="ARBA00023136"/>
    </source>
</evidence>
<dbReference type="SUPFAM" id="SSF52799">
    <property type="entry name" value="(Phosphotyrosine protein) phosphatases II"/>
    <property type="match status" value="1"/>
</dbReference>
<feature type="region of interest" description="Disordered" evidence="21">
    <location>
        <begin position="268"/>
        <end position="297"/>
    </location>
</feature>
<feature type="compositionally biased region" description="Polar residues" evidence="21">
    <location>
        <begin position="1839"/>
        <end position="1856"/>
    </location>
</feature>
<feature type="region of interest" description="Disordered" evidence="21">
    <location>
        <begin position="1619"/>
        <end position="1638"/>
    </location>
</feature>
<dbReference type="SUPFAM" id="SSF57903">
    <property type="entry name" value="FYVE/PHD zinc finger"/>
    <property type="match status" value="1"/>
</dbReference>
<feature type="domain" description="FYVE-type" evidence="23">
    <location>
        <begin position="2117"/>
        <end position="2177"/>
    </location>
</feature>
<dbReference type="GO" id="GO:0005829">
    <property type="term" value="C:cytosol"/>
    <property type="evidence" value="ECO:0007669"/>
    <property type="project" value="UniProtKB-ARBA"/>
</dbReference>
<evidence type="ECO:0000259" key="24">
    <source>
        <dbReference type="PROSITE" id="PS51339"/>
    </source>
</evidence>
<dbReference type="InterPro" id="IPR030564">
    <property type="entry name" value="Myotubularin"/>
</dbReference>
<dbReference type="GO" id="GO:0005856">
    <property type="term" value="C:cytoskeleton"/>
    <property type="evidence" value="ECO:0007669"/>
    <property type="project" value="UniProtKB-SubCell"/>
</dbReference>
<comment type="subcellular location">
    <subcellularLocation>
        <location evidence="2">Cytoplasm</location>
        <location evidence="2">Cytoskeleton</location>
    </subcellularLocation>
    <subcellularLocation>
        <location evidence="1">Endomembrane system</location>
        <topology evidence="1">Peripheral membrane protein</topology>
    </subcellularLocation>
</comment>
<dbReference type="Pfam" id="PF15548">
    <property type="entry name" value="DUF4655"/>
    <property type="match status" value="1"/>
</dbReference>
<keyword evidence="5" id="KW-0963">Cytoplasm</keyword>
<feature type="region of interest" description="Disordered" evidence="21">
    <location>
        <begin position="470"/>
        <end position="544"/>
    </location>
</feature>
<comment type="caution">
    <text evidence="26">The sequence shown here is derived from an EMBL/GenBank/DDBJ whole genome shotgun (WGS) entry which is preliminary data.</text>
</comment>
<feature type="domain" description="Septin-type G" evidence="25">
    <location>
        <begin position="570"/>
        <end position="871"/>
    </location>
</feature>
<dbReference type="GO" id="GO:0005525">
    <property type="term" value="F:GTP binding"/>
    <property type="evidence" value="ECO:0007669"/>
    <property type="project" value="UniProtKB-KW"/>
</dbReference>
<dbReference type="Gene3D" id="3.40.50.300">
    <property type="entry name" value="P-loop containing nucleotide triphosphate hydrolases"/>
    <property type="match status" value="1"/>
</dbReference>
<reference evidence="26" key="1">
    <citation type="submission" date="2022-03" db="EMBL/GenBank/DDBJ databases">
        <title>Genomic analyses of argali, domestic sheep and their hybrids provide insights into chromosomal evolution, heterosis and genetic basis of agronomic traits.</title>
        <authorList>
            <person name="Li M."/>
        </authorList>
    </citation>
    <scope>NUCLEOTIDE SEQUENCE</scope>
    <source>
        <strain evidence="26">CAU-MHL-2022a</strain>
        <tissue evidence="26">Skin</tissue>
    </source>
</reference>
<dbReference type="InterPro" id="IPR029021">
    <property type="entry name" value="Prot-tyrosine_phosphatase-like"/>
</dbReference>
<name>A0AAD4TS67_OVIAM</name>
<evidence type="ECO:0000256" key="20">
    <source>
        <dbReference type="RuleBase" id="RU004560"/>
    </source>
</evidence>
<evidence type="ECO:0000313" key="27">
    <source>
        <dbReference type="Proteomes" id="UP001214576"/>
    </source>
</evidence>
<dbReference type="SUPFAM" id="SSF50729">
    <property type="entry name" value="PH domain-like"/>
    <property type="match status" value="1"/>
</dbReference>
<dbReference type="GO" id="GO:0006661">
    <property type="term" value="P:phosphatidylinositol biosynthetic process"/>
    <property type="evidence" value="ECO:0007669"/>
    <property type="project" value="UniProtKB-ARBA"/>
</dbReference>
<feature type="region of interest" description="Disordered" evidence="21">
    <location>
        <begin position="1646"/>
        <end position="1705"/>
    </location>
</feature>
<feature type="domain" description="Tyrosine specific protein phosphatases" evidence="22">
    <location>
        <begin position="1378"/>
        <end position="1422"/>
    </location>
</feature>
<feature type="region of interest" description="Disordered" evidence="21">
    <location>
        <begin position="319"/>
        <end position="350"/>
    </location>
</feature>
<evidence type="ECO:0000256" key="7">
    <source>
        <dbReference type="ARBA" id="ARBA00022723"/>
    </source>
</evidence>
<feature type="compositionally biased region" description="Polar residues" evidence="21">
    <location>
        <begin position="1620"/>
        <end position="1638"/>
    </location>
</feature>
<evidence type="ECO:0000256" key="12">
    <source>
        <dbReference type="ARBA" id="ARBA00023134"/>
    </source>
</evidence>
<evidence type="ECO:0000256" key="11">
    <source>
        <dbReference type="ARBA" id="ARBA00022833"/>
    </source>
</evidence>
<comment type="similarity">
    <text evidence="3">Belongs to the protein-tyrosine phosphatase family. Non-receptor class myotubularin subfamily.</text>
</comment>
<evidence type="ECO:0000256" key="8">
    <source>
        <dbReference type="ARBA" id="ARBA00022741"/>
    </source>
</evidence>
<feature type="compositionally biased region" description="Basic and acidic residues" evidence="21">
    <location>
        <begin position="341"/>
        <end position="350"/>
    </location>
</feature>
<feature type="compositionally biased region" description="Low complexity" evidence="21">
    <location>
        <begin position="25"/>
        <end position="38"/>
    </location>
</feature>
<dbReference type="GO" id="GO:0019903">
    <property type="term" value="F:protein phosphatase binding"/>
    <property type="evidence" value="ECO:0007669"/>
    <property type="project" value="UniProtKB-ARBA"/>
</dbReference>
<keyword evidence="6" id="KW-0132">Cell division</keyword>
<dbReference type="PROSITE" id="PS00383">
    <property type="entry name" value="TYR_PHOSPHATASE_1"/>
    <property type="match status" value="1"/>
</dbReference>
<protein>
    <recommendedName>
        <fullName evidence="4">phosphatidylinositol-3,5-bisphosphate 3-phosphatase</fullName>
        <ecNumber evidence="4">3.1.3.95</ecNumber>
    </recommendedName>
    <alternativeName>
        <fullName evidence="16">Phosphatidylinositol-3,5-bisphosphate 3-phosphatase</fullName>
    </alternativeName>
</protein>
<dbReference type="PROSITE" id="PS50056">
    <property type="entry name" value="TYR_PHOSPHATASE_2"/>
    <property type="match status" value="1"/>
</dbReference>
<feature type="compositionally biased region" description="Polar residues" evidence="21">
    <location>
        <begin position="62"/>
        <end position="78"/>
    </location>
</feature>
<keyword evidence="12 20" id="KW-0342">GTP-binding</keyword>
<dbReference type="Proteomes" id="UP001214576">
    <property type="component" value="Unassembled WGS sequence"/>
</dbReference>
<proteinExistence type="inferred from homology"/>
<dbReference type="GO" id="GO:0010506">
    <property type="term" value="P:regulation of autophagy"/>
    <property type="evidence" value="ECO:0007669"/>
    <property type="project" value="TreeGrafter"/>
</dbReference>
<dbReference type="FunFam" id="3.40.50.300:FF:000064">
    <property type="entry name" value="Septin 4"/>
    <property type="match status" value="1"/>
</dbReference>
<feature type="compositionally biased region" description="Basic and acidic residues" evidence="21">
    <location>
        <begin position="79"/>
        <end position="92"/>
    </location>
</feature>
<feature type="compositionally biased region" description="Basic and acidic residues" evidence="21">
    <location>
        <begin position="1"/>
        <end position="10"/>
    </location>
</feature>
<evidence type="ECO:0000256" key="4">
    <source>
        <dbReference type="ARBA" id="ARBA00012903"/>
    </source>
</evidence>
<dbReference type="InterPro" id="IPR000387">
    <property type="entry name" value="Tyr_Pase_dom"/>
</dbReference>
<feature type="region of interest" description="Disordered" evidence="21">
    <location>
        <begin position="1"/>
        <end position="92"/>
    </location>
</feature>
<dbReference type="Pfam" id="PF06602">
    <property type="entry name" value="Myotub-related"/>
    <property type="match status" value="1"/>
</dbReference>
<dbReference type="GO" id="GO:0012505">
    <property type="term" value="C:endomembrane system"/>
    <property type="evidence" value="ECO:0007669"/>
    <property type="project" value="UniProtKB-SubCell"/>
</dbReference>
<evidence type="ECO:0000256" key="17">
    <source>
        <dbReference type="PIRSR" id="PIRSR630564-1"/>
    </source>
</evidence>
<dbReference type="InterPro" id="IPR010569">
    <property type="entry name" value="Myotubularin-like_Pase_dom"/>
</dbReference>
<gene>
    <name evidence="26" type="ORF">MG293_015992</name>
</gene>
<keyword evidence="13" id="KW-0472">Membrane</keyword>
<dbReference type="InterPro" id="IPR000306">
    <property type="entry name" value="Znf_FYVE"/>
</dbReference>
<feature type="active site" description="Phosphocysteine intermediate" evidence="17">
    <location>
        <position position="1409"/>
    </location>
</feature>
<accession>A0AAD4TS67</accession>
<feature type="binding site" evidence="18">
    <location>
        <begin position="1322"/>
        <end position="1325"/>
    </location>
    <ligand>
        <name>substrate</name>
    </ligand>
</feature>
<evidence type="ECO:0000256" key="3">
    <source>
        <dbReference type="ARBA" id="ARBA00007471"/>
    </source>
</evidence>
<dbReference type="GO" id="GO:0016020">
    <property type="term" value="C:membrane"/>
    <property type="evidence" value="ECO:0007669"/>
    <property type="project" value="TreeGrafter"/>
</dbReference>
<dbReference type="InterPro" id="IPR046978">
    <property type="entry name" value="MTMR4_FYVE"/>
</dbReference>
<dbReference type="CDD" id="cd14587">
    <property type="entry name" value="PTP-MTMR4"/>
    <property type="match status" value="1"/>
</dbReference>
<feature type="region of interest" description="Disordered" evidence="21">
    <location>
        <begin position="156"/>
        <end position="208"/>
    </location>
</feature>
<evidence type="ECO:0000256" key="14">
    <source>
        <dbReference type="ARBA" id="ARBA00023212"/>
    </source>
</evidence>
<evidence type="ECO:0000259" key="25">
    <source>
        <dbReference type="PROSITE" id="PS51719"/>
    </source>
</evidence>
<feature type="binding site" evidence="18">
    <location>
        <begin position="1409"/>
        <end position="1415"/>
    </location>
    <ligand>
        <name>substrate</name>
    </ligand>
</feature>
<dbReference type="PROSITE" id="PS50178">
    <property type="entry name" value="ZF_FYVE"/>
    <property type="match status" value="1"/>
</dbReference>
<dbReference type="EMBL" id="JAKZEL010000020">
    <property type="protein sequence ID" value="KAI4532973.1"/>
    <property type="molecule type" value="Genomic_DNA"/>
</dbReference>
<evidence type="ECO:0000256" key="9">
    <source>
        <dbReference type="ARBA" id="ARBA00022771"/>
    </source>
</evidence>
<keyword evidence="9 19" id="KW-0863">Zinc-finger</keyword>
<dbReference type="GO" id="GO:0060090">
    <property type="term" value="F:molecular adaptor activity"/>
    <property type="evidence" value="ECO:0007669"/>
    <property type="project" value="UniProtKB-ARBA"/>
</dbReference>
<dbReference type="GO" id="GO:0046856">
    <property type="term" value="P:phosphatidylinositol dephosphorylation"/>
    <property type="evidence" value="ECO:0007669"/>
    <property type="project" value="TreeGrafter"/>
</dbReference>
<keyword evidence="11" id="KW-0862">Zinc</keyword>
<keyword evidence="7" id="KW-0479">Metal-binding</keyword>
<dbReference type="Pfam" id="PF01363">
    <property type="entry name" value="FYVE"/>
    <property type="match status" value="1"/>
</dbReference>
<sequence length="2198" mass="245455">MPIGHRRSEAGHTTAVHLSSDYFRSSSPQSGPGHSGAPNPRTETRPRTDASRRASPPRKLTQGESTLYTGQMQRNVSPSREEATRRGVEIRPGRDISNRFSLIPETKSSRRLSFVDQKDDFLLVEDEPPSKVQYPQGVRVPRRPLICPKDEAVQTEPILKSVTAGDIRSPRRPPSPERGGNRIYPDSRSTQRRIPGPESEMGRQNSIYAEPKALRRSVNLESSLTLSVLKDLNSGHKASMRPEPEPGHRPSVYNEIKVSPKVLIPSEVEPSMKPSTRGESEGGRRVTISRGAQLASCRTSESPCKSSVFVTPEPEYKQYTTKPSDSIYEFPRPTLRPPEPSSRKHSDHVELELTPRPLPPRCLPRYGPDSTWWALLSPEALQPCSAAELSPEAGKRRLSGRRQQGLPVFSGLWKRVTRRSLCSDEGWRELIPATCLPWVEKQPTSPETPQIKRFLEDADDAELNKFVTDFPGSETYHPPEAKTLVPRPQIQEPRPQASDLCQDDLEFKSPSWPQPSDSQQYFSASAPLSPSARPRSPWGKLDPYDSSEDDKEYVGFATLPNQVHRKSVKKGFDFTLMVAGESGLGKSTLVNSLFLTDLYRDRKLLSAEERIMQTVEITKHAVDIEEKGVKLRLTIVDTPGFGDAVNNTECWKPVAEYIDQQFEQYFRDESGLNRKNIQDNRVHCCLYFISPFGHGLRPLDVEFMKALHQRVNIVPILAKADTLTPPEVERKKRKIREEIEHFGIKVYQFPDCDSDEDEDFKSQDLALKNEAEEDEDTGAKEQVRMGVLRDTPNFFQESIPFAVIGSNTVVEARGRRVRGRLYPWGIVEVENPGHCDFVKLRTMLVRTHMQDLKDVTRETHYENYRAQCIQSMTRLVVKERNRNKLTLESGTDFPLPAVPPGTDPETERLIREKDEEVVVPSLLASALDSAPSKQVSEKQAARTLTTIEWFLLSVLGSPGSSQAPDPLLSLPSLVAGKGVTSACSGIPQEFPSDRQPGQVAWQGEEGPPSLEYIQAKDLFPPKELVKEEENLQVPFTVLQGEGVEFLGRAADALIAISNYRLHIKFKDSVINVPLRMIDSVESRDMFQLHIACKDSKVVRCHFSTFKQCQEWLSRLSRATARPAKPEDLFAFAYHAWCLGLTEEDQHTHLCQPGEHVRCRQEAELARMGFDLQNVWRVSHINSNYKLCPSYPQKLLVPVWITDKELENVASFRSWKRIPVVVYRHLRNGAAIARCSQPEISWWGWRNADDEYLVTSIAKACALDPGPRTSGGSLSTGNSEASEACDTDFDSSLTACSGVESSTAAPQKLLILDARSYTAAVANRAKGGGCECEEYYPNCEVVFMGMANIHAIRNSFQYLRAVCSQMPDPSNWLSALESTKWLQHLSVMLKAAVLVANTVDREGRPVLVHCSDGWDRTPQIVALAKILLDPYYRTLEGFQVLVESDWLDFGHKFGDRCGHQENAEDQNEQCPVFLQWLDSVHQLLKQFPCLFEFNEAFLVKLVQHTYSCLYGTFLANNPCEREKRNIYKRTCSVWALLRAGNKNFHNFLYTPGSEMVLHPVCHVRALHLWTAVYLPASSPCTLGEESMDLYLSPVAQSQEFSGRSLDRLPKTRSMDDLLSACDTSSPLTRTSSDPNLNNHCQEARAGLEPWHGNPEASQTAFVESGAGGPQQAIGEVAGPPSLPSSQKDYLSNKPFKSHRNSSPGYKLLSATVPQETKSSTSEPEIKALAETQAPAPGPPAQDELDRTLDGTEEPPEHCPEKAAIHVLSKVISDKREGTGDFPESSQNPLPGALQQAQLDSVLGMPSRRAPDHGLGTLCHPLSATCQTPPDPSGDVLNQDPPGSTASVAHQEPPSSVLDTIHGEEDTGKRGNHRNGQLLENPRLGKVPLELARKPISQSQISEFSFLGSNWDSFHGMVTSLPSGETTPRRLLSYGCCSKKASSKQTRAPGPCFGGQWAQREGVKSPVCSSHSSGHCTGPGGKNNRMWLSGHPKQVPSMKPVPLSCPSPVPPLYLDDDGLPFPTDVIQHRLRQIEAGYKQEVEQLRRQVRELQMRLDIRHCCAPPAEPPMDYEDDFTCLKESDGSDTEDFGSDHSDDCLSEASWEPVDKKETEVTRWVPDHMASHCYNCDCEFWLAKRRHHCRNCGNVFCAGCCHLKLPIPDQQLYDPVLVCNSCYEHIQVSRARELMSQHLKKPIATASS</sequence>
<dbReference type="PANTHER" id="PTHR10807:SF64">
    <property type="entry name" value="MYOTUBULARIN-RELATED PROTEIN 4"/>
    <property type="match status" value="1"/>
</dbReference>
<keyword evidence="14" id="KW-0206">Cytoskeleton</keyword>
<feature type="binding site" evidence="18">
    <location>
        <begin position="1347"/>
        <end position="1348"/>
    </location>
    <ligand>
        <name>substrate</name>
    </ligand>
</feature>
<comment type="similarity">
    <text evidence="20">Belongs to the TRAFAC class TrmE-Era-EngA-EngB-Septin-like GTPase superfamily. Septin GTPase family.</text>
</comment>
<dbReference type="CDD" id="cd13342">
    <property type="entry name" value="PH-GRAM_MTMR4"/>
    <property type="match status" value="1"/>
</dbReference>
<keyword evidence="8 20" id="KW-0547">Nucleotide-binding</keyword>
<keyword evidence="15" id="KW-0131">Cell cycle</keyword>
<dbReference type="InterPro" id="IPR016491">
    <property type="entry name" value="Septin"/>
</dbReference>
<feature type="region of interest" description="Disordered" evidence="21">
    <location>
        <begin position="1729"/>
        <end position="1759"/>
    </location>
</feature>
<dbReference type="PROSITE" id="PS51339">
    <property type="entry name" value="PPASE_MYOTUBULARIN"/>
    <property type="match status" value="1"/>
</dbReference>
<dbReference type="Pfam" id="PF00735">
    <property type="entry name" value="Septin"/>
    <property type="match status" value="2"/>
</dbReference>
<dbReference type="InterPro" id="IPR030379">
    <property type="entry name" value="G_SEPTIN_dom"/>
</dbReference>
<evidence type="ECO:0000256" key="19">
    <source>
        <dbReference type="PROSITE-ProRule" id="PRU00091"/>
    </source>
</evidence>
<dbReference type="InterPro" id="IPR016130">
    <property type="entry name" value="Tyr_Pase_AS"/>
</dbReference>
<dbReference type="InterPro" id="IPR027417">
    <property type="entry name" value="P-loop_NTPase"/>
</dbReference>
<evidence type="ECO:0000256" key="2">
    <source>
        <dbReference type="ARBA" id="ARBA00004245"/>
    </source>
</evidence>
<dbReference type="PANTHER" id="PTHR10807">
    <property type="entry name" value="MYOTUBULARIN-RELATED"/>
    <property type="match status" value="1"/>
</dbReference>
<dbReference type="CDD" id="cd15733">
    <property type="entry name" value="FYVE_MTMR4"/>
    <property type="match status" value="1"/>
</dbReference>
<dbReference type="InterPro" id="IPR035997">
    <property type="entry name" value="MTMR4_PH-GRAM"/>
</dbReference>
<organism evidence="26 27">
    <name type="scientific">Ovis ammon polii</name>
    <dbReference type="NCBI Taxonomy" id="230172"/>
    <lineage>
        <taxon>Eukaryota</taxon>
        <taxon>Metazoa</taxon>
        <taxon>Chordata</taxon>
        <taxon>Craniata</taxon>
        <taxon>Vertebrata</taxon>
        <taxon>Euteleostomi</taxon>
        <taxon>Mammalia</taxon>
        <taxon>Eutheria</taxon>
        <taxon>Laurasiatheria</taxon>
        <taxon>Artiodactyla</taxon>
        <taxon>Ruminantia</taxon>
        <taxon>Pecora</taxon>
        <taxon>Bovidae</taxon>
        <taxon>Caprinae</taxon>
        <taxon>Ovis</taxon>
    </lineage>
</organism>
<feature type="region of interest" description="Disordered" evidence="21">
    <location>
        <begin position="1824"/>
        <end position="1878"/>
    </location>
</feature>
<dbReference type="InterPro" id="IPR017455">
    <property type="entry name" value="Znf_FYVE-rel"/>
</dbReference>
<dbReference type="EC" id="3.1.3.95" evidence="4"/>
<dbReference type="GO" id="GO:0008270">
    <property type="term" value="F:zinc ion binding"/>
    <property type="evidence" value="ECO:0007669"/>
    <property type="project" value="UniProtKB-KW"/>
</dbReference>
<evidence type="ECO:0000259" key="22">
    <source>
        <dbReference type="PROSITE" id="PS50056"/>
    </source>
</evidence>
<evidence type="ECO:0000256" key="10">
    <source>
        <dbReference type="ARBA" id="ARBA00022801"/>
    </source>
</evidence>
<dbReference type="Gene3D" id="3.30.40.10">
    <property type="entry name" value="Zinc/RING finger domain, C3HC4 (zinc finger)"/>
    <property type="match status" value="1"/>
</dbReference>
<evidence type="ECO:0000256" key="16">
    <source>
        <dbReference type="ARBA" id="ARBA00032571"/>
    </source>
</evidence>
<dbReference type="GO" id="GO:0004438">
    <property type="term" value="F:phosphatidylinositol-3-phosphate phosphatase activity"/>
    <property type="evidence" value="ECO:0007669"/>
    <property type="project" value="TreeGrafter"/>
</dbReference>
<feature type="domain" description="Myotubularin phosphatase" evidence="24">
    <location>
        <begin position="1154"/>
        <end position="1572"/>
    </location>
</feature>
<dbReference type="SMART" id="SM00064">
    <property type="entry name" value="FYVE"/>
    <property type="match status" value="1"/>
</dbReference>
<evidence type="ECO:0000256" key="18">
    <source>
        <dbReference type="PIRSR" id="PIRSR630564-2"/>
    </source>
</evidence>
<feature type="compositionally biased region" description="Basic and acidic residues" evidence="21">
    <location>
        <begin position="1742"/>
        <end position="1759"/>
    </location>
</feature>
<feature type="compositionally biased region" description="Low complexity" evidence="21">
    <location>
        <begin position="509"/>
        <end position="537"/>
    </location>
</feature>
<dbReference type="InterPro" id="IPR011011">
    <property type="entry name" value="Znf_FYVE_PHD"/>
</dbReference>
<dbReference type="GO" id="GO:0004722">
    <property type="term" value="F:protein serine/threonine phosphatase activity"/>
    <property type="evidence" value="ECO:0007669"/>
    <property type="project" value="UniProtKB-ARBA"/>
</dbReference>
<evidence type="ECO:0000259" key="23">
    <source>
        <dbReference type="PROSITE" id="PS50178"/>
    </source>
</evidence>
<evidence type="ECO:0000313" key="26">
    <source>
        <dbReference type="EMBL" id="KAI4532973.1"/>
    </source>
</evidence>
<dbReference type="GO" id="GO:0052629">
    <property type="term" value="F:phosphatidylinositol-3,5-bisphosphate 3-phosphatase activity"/>
    <property type="evidence" value="ECO:0007669"/>
    <property type="project" value="UniProtKB-EC"/>
</dbReference>
<feature type="compositionally biased region" description="Basic and acidic residues" evidence="21">
    <location>
        <begin position="42"/>
        <end position="52"/>
    </location>
</feature>
<evidence type="ECO:0000256" key="15">
    <source>
        <dbReference type="ARBA" id="ARBA00023306"/>
    </source>
</evidence>
<evidence type="ECO:0000256" key="21">
    <source>
        <dbReference type="SAM" id="MobiDB-lite"/>
    </source>
</evidence>
<evidence type="ECO:0000256" key="6">
    <source>
        <dbReference type="ARBA" id="ARBA00022618"/>
    </source>
</evidence>
<dbReference type="SUPFAM" id="SSF52540">
    <property type="entry name" value="P-loop containing nucleoside triphosphate hydrolases"/>
    <property type="match status" value="1"/>
</dbReference>
<dbReference type="PROSITE" id="PS51719">
    <property type="entry name" value="G_SEPTIN"/>
    <property type="match status" value="1"/>
</dbReference>
<dbReference type="FunFam" id="3.30.40.10:FF:000073">
    <property type="entry name" value="myotubularin-related protein 4 isoform X2"/>
    <property type="match status" value="1"/>
</dbReference>
<keyword evidence="27" id="KW-1185">Reference proteome</keyword>